<dbReference type="PANTHER" id="PTHR47235">
    <property type="entry name" value="BLR6548 PROTEIN"/>
    <property type="match status" value="1"/>
</dbReference>
<dbReference type="Gene3D" id="3.40.50.2300">
    <property type="match status" value="2"/>
</dbReference>
<organism evidence="5 6">
    <name type="scientific">Candidatus Desulfacyla euxinica</name>
    <dbReference type="NCBI Taxonomy" id="2841693"/>
    <lineage>
        <taxon>Bacteria</taxon>
        <taxon>Deltaproteobacteria</taxon>
        <taxon>Candidatus Desulfacyla</taxon>
    </lineage>
</organism>
<dbReference type="Proteomes" id="UP000650524">
    <property type="component" value="Unassembled WGS sequence"/>
</dbReference>
<evidence type="ECO:0000313" key="5">
    <source>
        <dbReference type="EMBL" id="MBC8176557.1"/>
    </source>
</evidence>
<evidence type="ECO:0000313" key="6">
    <source>
        <dbReference type="Proteomes" id="UP000650524"/>
    </source>
</evidence>
<proteinExistence type="inferred from homology"/>
<dbReference type="PANTHER" id="PTHR47235:SF1">
    <property type="entry name" value="BLR6548 PROTEIN"/>
    <property type="match status" value="1"/>
</dbReference>
<reference evidence="5 6" key="1">
    <citation type="submission" date="2020-08" db="EMBL/GenBank/DDBJ databases">
        <title>Bridging the membrane lipid divide: bacteria of the FCB group superphylum have the potential to synthesize archaeal ether lipids.</title>
        <authorList>
            <person name="Villanueva L."/>
            <person name="Von Meijenfeldt F.A.B."/>
            <person name="Westbye A.B."/>
            <person name="Yadav S."/>
            <person name="Hopmans E.C."/>
            <person name="Dutilh B.E."/>
            <person name="Sinninghe Damste J.S."/>
        </authorList>
    </citation>
    <scope>NUCLEOTIDE SEQUENCE [LARGE SCALE GENOMIC DNA]</scope>
    <source>
        <strain evidence="5">NIOZ-UU27</strain>
    </source>
</reference>
<dbReference type="InterPro" id="IPR028082">
    <property type="entry name" value="Peripla_BP_I"/>
</dbReference>
<feature type="chain" id="PRO_5035302361" evidence="3">
    <location>
        <begin position="24"/>
        <end position="398"/>
    </location>
</feature>
<evidence type="ECO:0000256" key="2">
    <source>
        <dbReference type="ARBA" id="ARBA00022729"/>
    </source>
</evidence>
<feature type="domain" description="Leucine-binding protein" evidence="4">
    <location>
        <begin position="35"/>
        <end position="383"/>
    </location>
</feature>
<dbReference type="Pfam" id="PF13458">
    <property type="entry name" value="Peripla_BP_6"/>
    <property type="match status" value="1"/>
</dbReference>
<comment type="similarity">
    <text evidence="1">Belongs to the leucine-binding protein family.</text>
</comment>
<dbReference type="SUPFAM" id="SSF53822">
    <property type="entry name" value="Periplasmic binding protein-like I"/>
    <property type="match status" value="1"/>
</dbReference>
<protein>
    <submittedName>
        <fullName evidence="5">ABC transporter substrate-binding protein</fullName>
    </submittedName>
</protein>
<dbReference type="AlphaFoldDB" id="A0A8J6T3T2"/>
<keyword evidence="2 3" id="KW-0732">Signal</keyword>
<dbReference type="EMBL" id="JACNJD010000144">
    <property type="protein sequence ID" value="MBC8176557.1"/>
    <property type="molecule type" value="Genomic_DNA"/>
</dbReference>
<dbReference type="InterPro" id="IPR028081">
    <property type="entry name" value="Leu-bd"/>
</dbReference>
<evidence type="ECO:0000259" key="4">
    <source>
        <dbReference type="Pfam" id="PF13458"/>
    </source>
</evidence>
<accession>A0A8J6T3T2</accession>
<comment type="caution">
    <text evidence="5">The sequence shown here is derived from an EMBL/GenBank/DDBJ whole genome shotgun (WGS) entry which is preliminary data.</text>
</comment>
<evidence type="ECO:0000256" key="1">
    <source>
        <dbReference type="ARBA" id="ARBA00010062"/>
    </source>
</evidence>
<evidence type="ECO:0000256" key="3">
    <source>
        <dbReference type="SAM" id="SignalP"/>
    </source>
</evidence>
<sequence>MRKIIFLIILLLVSIFLPAVTFAADKVPGVTDSEVVIGITVPMSGPAALWGGMGLGNLAWAQHINDQGGIHGRKIKVVLKDDGYNPARALANLKGMKNDVFAYGCVIGSAIANASKDFLLDSKIPVVHVHANPRMWVGVAPEKMRHIFIAYPDYVDEAEAITQFAVNDVGVKKIALFGQNDGWGKSAKEGIERGMKKLTGKAEFVGFVPYEITERALGSHAMKLKETGADAVIIYGAPTQAALILKEMAKVGYRPKIFTANPLGDPLMYKIAGKLWEGAYPAVSANVAIPGVEPAGDKVADILVKYQKKLAGIKFLGVTGATTMMLIAEGLRRAGPNLTRESFTEAMMGLKDFRPEGMGGPITFGPKRHHGLNAIRMAHAEDGKHVPVTDYIIFEPLF</sequence>
<name>A0A8J6T3T2_9DELT</name>
<feature type="signal peptide" evidence="3">
    <location>
        <begin position="1"/>
        <end position="23"/>
    </location>
</feature>
<gene>
    <name evidence="5" type="ORF">H8E19_04055</name>
</gene>
<dbReference type="CDD" id="cd06343">
    <property type="entry name" value="PBP1_ABC_ligand_binding-like"/>
    <property type="match status" value="1"/>
</dbReference>